<comment type="caution">
    <text evidence="1">The sequence shown here is derived from an EMBL/GenBank/DDBJ whole genome shotgun (WGS) entry which is preliminary data.</text>
</comment>
<keyword evidence="2" id="KW-1185">Reference proteome</keyword>
<sequence length="586" mass="65398">MNREGARSQRRARPPAAPTTGVQRVARRPRPETRPQQRRDAAEPIPSPAADNARGYDDQLVRARPDAGAAGGPGYDDMSISTSEAFARSHRQRSRACICTVSLFCLVGAVTLSLPVVILLLPYIRTSLFVSETEYPGAQTPVKLSTNPSKTPLPNTIPASLVPVVKVSDSTVSPKRDACHGPSPDVPDGENLTNVVYKFYPHHPSAPAGPPQPIYCIYNVSRFRRPNEYGFLPMYLPMQLCPNLVYWSWRLSGGKLSSRAKTFDEKYGLAAIKEIARDQGTSVDVILTLGGFREDSVDFHKVGGDEITRHRLIQSVYETTLQYNLSGVNLHWVRNDDSCERVLGDEVPRLGEFVISLRALFKLNGRNNGFSICAIVDPRDSHQMEFFRGLGNQVNRTFFRMHDLAPPSDFDQFCGNSIPRFQSYLQAVTPYFRPNVRPPSGRSALPPHYNHLCFSVSLALYARQGFLMDLPSPPQPVSATPGYMALFEVCDSKLTFREKARRLAGCVVKRTSSVHLKVAFALEDLSTLGAKMSILGRKNESCVLVYDIDFDNFREGCYGSTDYLMLQHFYSAREENSKFNISEFLP</sequence>
<protein>
    <submittedName>
        <fullName evidence="1">Uncharacterized protein</fullName>
    </submittedName>
</protein>
<gene>
    <name evidence="1" type="ORF">HPB50_021513</name>
</gene>
<dbReference type="Proteomes" id="UP000821845">
    <property type="component" value="Chromosome 4"/>
</dbReference>
<evidence type="ECO:0000313" key="1">
    <source>
        <dbReference type="EMBL" id="KAH6934211.1"/>
    </source>
</evidence>
<proteinExistence type="predicted"/>
<evidence type="ECO:0000313" key="2">
    <source>
        <dbReference type="Proteomes" id="UP000821845"/>
    </source>
</evidence>
<organism evidence="1 2">
    <name type="scientific">Hyalomma asiaticum</name>
    <name type="common">Tick</name>
    <dbReference type="NCBI Taxonomy" id="266040"/>
    <lineage>
        <taxon>Eukaryota</taxon>
        <taxon>Metazoa</taxon>
        <taxon>Ecdysozoa</taxon>
        <taxon>Arthropoda</taxon>
        <taxon>Chelicerata</taxon>
        <taxon>Arachnida</taxon>
        <taxon>Acari</taxon>
        <taxon>Parasitiformes</taxon>
        <taxon>Ixodida</taxon>
        <taxon>Ixodoidea</taxon>
        <taxon>Ixodidae</taxon>
        <taxon>Hyalomminae</taxon>
        <taxon>Hyalomma</taxon>
    </lineage>
</organism>
<accession>A0ACB7SJI7</accession>
<reference evidence="1" key="1">
    <citation type="submission" date="2020-05" db="EMBL/GenBank/DDBJ databases">
        <title>Large-scale comparative analyses of tick genomes elucidate their genetic diversity and vector capacities.</title>
        <authorList>
            <person name="Jia N."/>
            <person name="Wang J."/>
            <person name="Shi W."/>
            <person name="Du L."/>
            <person name="Sun Y."/>
            <person name="Zhan W."/>
            <person name="Jiang J."/>
            <person name="Wang Q."/>
            <person name="Zhang B."/>
            <person name="Ji P."/>
            <person name="Sakyi L.B."/>
            <person name="Cui X."/>
            <person name="Yuan T."/>
            <person name="Jiang B."/>
            <person name="Yang W."/>
            <person name="Lam T.T.-Y."/>
            <person name="Chang Q."/>
            <person name="Ding S."/>
            <person name="Wang X."/>
            <person name="Zhu J."/>
            <person name="Ruan X."/>
            <person name="Zhao L."/>
            <person name="Wei J."/>
            <person name="Que T."/>
            <person name="Du C."/>
            <person name="Cheng J."/>
            <person name="Dai P."/>
            <person name="Han X."/>
            <person name="Huang E."/>
            <person name="Gao Y."/>
            <person name="Liu J."/>
            <person name="Shao H."/>
            <person name="Ye R."/>
            <person name="Li L."/>
            <person name="Wei W."/>
            <person name="Wang X."/>
            <person name="Wang C."/>
            <person name="Yang T."/>
            <person name="Huo Q."/>
            <person name="Li W."/>
            <person name="Guo W."/>
            <person name="Chen H."/>
            <person name="Zhou L."/>
            <person name="Ni X."/>
            <person name="Tian J."/>
            <person name="Zhou Y."/>
            <person name="Sheng Y."/>
            <person name="Liu T."/>
            <person name="Pan Y."/>
            <person name="Xia L."/>
            <person name="Li J."/>
            <person name="Zhao F."/>
            <person name="Cao W."/>
        </authorList>
    </citation>
    <scope>NUCLEOTIDE SEQUENCE</scope>
    <source>
        <strain evidence="1">Hyas-2018</strain>
    </source>
</reference>
<dbReference type="EMBL" id="CM023484">
    <property type="protein sequence ID" value="KAH6934211.1"/>
    <property type="molecule type" value="Genomic_DNA"/>
</dbReference>
<name>A0ACB7SJI7_HYAAI</name>